<dbReference type="InterPro" id="IPR007163">
    <property type="entry name" value="VCA0040-like"/>
</dbReference>
<feature type="transmembrane region" description="Helical" evidence="1">
    <location>
        <begin position="237"/>
        <end position="257"/>
    </location>
</feature>
<proteinExistence type="predicted"/>
<keyword evidence="1" id="KW-1133">Transmembrane helix</keyword>
<accession>S2DBW1</accession>
<evidence type="ECO:0000313" key="3">
    <source>
        <dbReference type="Proteomes" id="UP000006073"/>
    </source>
</evidence>
<feature type="transmembrane region" description="Helical" evidence="1">
    <location>
        <begin position="166"/>
        <end position="197"/>
    </location>
</feature>
<sequence length="323" mass="35480">MPGFSASFSFQSMGRLKNTILTFLKGMGMGAADIVPGVSGGSIALITGIYEQLLDSIKSIDAEALKLLFKAKFVEFWQHINGKFLLTLLAGILFSIFSLSKLITYLMEEHPIPLWSFFCGLIIISAIIILRDIKGWTIAVILFLLIGIVFAYFVTGLPPTGSPDALWFTFIAGAIAISAMILPGISGSFLLLILGQYERVLQAVNERDIVTLALFALGCVVGLLSFSRLISWFLKKYHALTIAFLSGIMLGSINKIWPWKKVISYRLSSSGVQKPFITENVLPQNYLSVTGEESLILLAILAFSFGILLVLGIERTAYYISKK</sequence>
<dbReference type="AlphaFoldDB" id="S2DBW1"/>
<dbReference type="PANTHER" id="PTHR37308">
    <property type="entry name" value="INTEGRAL MEMBRANE PROTEIN"/>
    <property type="match status" value="1"/>
</dbReference>
<dbReference type="eggNOG" id="COG2035">
    <property type="taxonomic scope" value="Bacteria"/>
</dbReference>
<comment type="caution">
    <text evidence="2">The sequence shown here is derived from an EMBL/GenBank/DDBJ whole genome shotgun (WGS) entry which is preliminary data.</text>
</comment>
<dbReference type="Pfam" id="PF04018">
    <property type="entry name" value="VCA0040-like"/>
    <property type="match status" value="1"/>
</dbReference>
<name>S2DBW1_INDAL</name>
<keyword evidence="1" id="KW-0812">Transmembrane</keyword>
<feature type="transmembrane region" description="Helical" evidence="1">
    <location>
        <begin position="137"/>
        <end position="154"/>
    </location>
</feature>
<gene>
    <name evidence="2" type="ORF">A33Q_2437</name>
</gene>
<evidence type="ECO:0000313" key="2">
    <source>
        <dbReference type="EMBL" id="EOZ96667.1"/>
    </source>
</evidence>
<dbReference type="Proteomes" id="UP000006073">
    <property type="component" value="Unassembled WGS sequence"/>
</dbReference>
<dbReference type="STRING" id="1189612.A33Q_2437"/>
<feature type="transmembrane region" description="Helical" evidence="1">
    <location>
        <begin position="295"/>
        <end position="313"/>
    </location>
</feature>
<feature type="transmembrane region" description="Helical" evidence="1">
    <location>
        <begin position="112"/>
        <end position="130"/>
    </location>
</feature>
<reference evidence="2 3" key="1">
    <citation type="journal article" date="2013" name="Genome Announc.">
        <title>Draft Genome Sequence of Indibacter alkaliphilus Strain LW1T, Isolated from Lonar Lake, a Haloalkaline Lake in the Buldana District of Maharashtra, India.</title>
        <authorList>
            <person name="Singh A."/>
            <person name="Kumar Jangir P."/>
            <person name="Sharma R."/>
            <person name="Singh A."/>
            <person name="Kumar Pinnaka A."/>
            <person name="Shivaji S."/>
        </authorList>
    </citation>
    <scope>NUCLEOTIDE SEQUENCE [LARGE SCALE GENOMIC DNA]</scope>
    <source>
        <strain evidence="3">CCUG 57479 / KCTC 22604 / LW1</strain>
    </source>
</reference>
<dbReference type="PANTHER" id="PTHR37308:SF1">
    <property type="entry name" value="POLYPRENYL-PHOSPHATE TRANSPORTER"/>
    <property type="match status" value="1"/>
</dbReference>
<dbReference type="EMBL" id="ALWO02000033">
    <property type="protein sequence ID" value="EOZ96667.1"/>
    <property type="molecule type" value="Genomic_DNA"/>
</dbReference>
<evidence type="ECO:0000256" key="1">
    <source>
        <dbReference type="SAM" id="Phobius"/>
    </source>
</evidence>
<protein>
    <submittedName>
        <fullName evidence="2">Membrane protein</fullName>
    </submittedName>
</protein>
<feature type="transmembrane region" description="Helical" evidence="1">
    <location>
        <begin position="209"/>
        <end position="231"/>
    </location>
</feature>
<keyword evidence="1" id="KW-0472">Membrane</keyword>
<feature type="transmembrane region" description="Helical" evidence="1">
    <location>
        <begin position="84"/>
        <end position="106"/>
    </location>
</feature>
<organism evidence="2 3">
    <name type="scientific">Indibacter alkaliphilus (strain CCUG 57479 / KCTC 22604 / LW1)</name>
    <dbReference type="NCBI Taxonomy" id="1189612"/>
    <lineage>
        <taxon>Bacteria</taxon>
        <taxon>Pseudomonadati</taxon>
        <taxon>Bacteroidota</taxon>
        <taxon>Cytophagia</taxon>
        <taxon>Cytophagales</taxon>
        <taxon>Cyclobacteriaceae</taxon>
    </lineage>
</organism>
<keyword evidence="3" id="KW-1185">Reference proteome</keyword>